<dbReference type="EMBL" id="JACAGC010000004">
    <property type="protein sequence ID" value="KAF6372325.1"/>
    <property type="molecule type" value="Genomic_DNA"/>
</dbReference>
<keyword evidence="7" id="KW-1133">Transmembrane helix</keyword>
<dbReference type="SUPFAM" id="SSF54117">
    <property type="entry name" value="Interleukin 8-like chemokines"/>
    <property type="match status" value="1"/>
</dbReference>
<evidence type="ECO:0000256" key="5">
    <source>
        <dbReference type="ARBA" id="ARBA00023157"/>
    </source>
</evidence>
<comment type="subcellular location">
    <subcellularLocation>
        <location evidence="1 6">Secreted</location>
    </subcellularLocation>
</comment>
<accession>A0A671G5M1</accession>
<dbReference type="GeneTree" id="ENSGT00940000162559"/>
<dbReference type="InterPro" id="IPR036048">
    <property type="entry name" value="Interleukin_8-like_sf"/>
</dbReference>
<reference evidence="10 11" key="1">
    <citation type="journal article" date="2015" name="Annu Rev Anim Biosci">
        <title>The Genome 10K Project: a way forward.</title>
        <authorList>
            <person name="Koepfli K.P."/>
            <person name="Paten B."/>
            <person name="O'Brien S.J."/>
            <person name="Koepfli K.P."/>
            <person name="Paten B."/>
            <person name="Antunes A."/>
            <person name="Belov K."/>
            <person name="Bustamante C."/>
            <person name="Castoe T.A."/>
            <person name="Clawson H."/>
            <person name="Crawford A.J."/>
            <person name="Diekhans M."/>
            <person name="Distel D."/>
            <person name="Durbin R."/>
            <person name="Earl D."/>
            <person name="Fujita M.K."/>
            <person name="Gamble T."/>
            <person name="Georges A."/>
            <person name="Gemmell N."/>
            <person name="Gilbert M.T."/>
            <person name="Graves J.M."/>
            <person name="Green R.E."/>
            <person name="Hickey G."/>
            <person name="Jarvis E.D."/>
            <person name="Johnson W."/>
            <person name="Komissarov A."/>
            <person name="Korf I."/>
            <person name="Kuhn R."/>
            <person name="Larkin D.M."/>
            <person name="Lewin H."/>
            <person name="Lopez J.V."/>
            <person name="Ma J."/>
            <person name="Marques-Bonet T."/>
            <person name="Miller W."/>
            <person name="Murphy R."/>
            <person name="Pevzner P."/>
            <person name="Shapiro B."/>
            <person name="Steiner C."/>
            <person name="Tamazian G."/>
            <person name="Venkatesh B."/>
            <person name="Wang J."/>
            <person name="Wayne R."/>
            <person name="Wiley E."/>
            <person name="Yang H."/>
            <person name="Zhang G."/>
            <person name="Haussler D."/>
            <person name="Ryder O."/>
            <person name="O'Brien S.J."/>
        </authorList>
    </citation>
    <scope>NUCLEOTIDE SEQUENCE</scope>
</reference>
<evidence type="ECO:0000256" key="7">
    <source>
        <dbReference type="SAM" id="Phobius"/>
    </source>
</evidence>
<dbReference type="PANTHER" id="PTHR12015:SF198">
    <property type="entry name" value="PLATELET BASIC PROTEIN"/>
    <property type="match status" value="1"/>
</dbReference>
<organism evidence="10 11">
    <name type="scientific">Rhinolophus ferrumequinum</name>
    <name type="common">Greater horseshoe bat</name>
    <dbReference type="NCBI Taxonomy" id="59479"/>
    <lineage>
        <taxon>Eukaryota</taxon>
        <taxon>Metazoa</taxon>
        <taxon>Chordata</taxon>
        <taxon>Craniata</taxon>
        <taxon>Vertebrata</taxon>
        <taxon>Euteleostomi</taxon>
        <taxon>Mammalia</taxon>
        <taxon>Eutheria</taxon>
        <taxon>Laurasiatheria</taxon>
        <taxon>Chiroptera</taxon>
        <taxon>Yinpterochiroptera</taxon>
        <taxon>Rhinolophoidea</taxon>
        <taxon>Rhinolophidae</taxon>
        <taxon>Rhinolophinae</taxon>
        <taxon>Rhinolophus</taxon>
    </lineage>
</organism>
<dbReference type="SMART" id="SM00199">
    <property type="entry name" value="SCY"/>
    <property type="match status" value="1"/>
</dbReference>
<proteinExistence type="inferred from homology"/>
<reference evidence="9 12" key="4">
    <citation type="journal article" date="2020" name="Nature">
        <title>Six reference-quality genomes reveal evolution of bat adaptations.</title>
        <authorList>
            <person name="Jebb D."/>
            <person name="Huang Z."/>
            <person name="Pippel M."/>
            <person name="Hughes G.M."/>
            <person name="Lavrichenko K."/>
            <person name="Devanna P."/>
            <person name="Winkler S."/>
            <person name="Jermiin L.S."/>
            <person name="Skirmuntt E.C."/>
            <person name="Katzourakis A."/>
            <person name="Burkitt-Gray L."/>
            <person name="Ray D.A."/>
            <person name="Sullivan K.A.M."/>
            <person name="Roscito J.G."/>
            <person name="Kirilenko B.M."/>
            <person name="Davalos L.M."/>
            <person name="Corthals A.P."/>
            <person name="Power M.L."/>
            <person name="Jones G."/>
            <person name="Ransome R.D."/>
            <person name="Dechmann D.K.N."/>
            <person name="Locatelli A.G."/>
            <person name="Puechmaille S.J."/>
            <person name="Fedrigo O."/>
            <person name="Jarvis E.D."/>
            <person name="Hiller M."/>
            <person name="Vernes S.C."/>
            <person name="Myers E.W."/>
            <person name="Teeling E.C."/>
        </authorList>
    </citation>
    <scope>NUCLEOTIDE SEQUENCE [LARGE SCALE GENOMIC DNA]</scope>
    <source>
        <strain evidence="9">MRhiFer1</strain>
        <tissue evidence="9">Lung</tissue>
    </source>
</reference>
<reference evidence="10 11" key="3">
    <citation type="submission" date="2018-12" db="EMBL/GenBank/DDBJ databases">
        <title>G10K-VGP greater horseshoe bat female genome, primary haplotype.</title>
        <authorList>
            <person name="Teeling E."/>
            <person name="Myers G."/>
            <person name="Vernes S."/>
            <person name="Pippel M."/>
            <person name="Winkler S."/>
            <person name="Fedrigo O."/>
            <person name="Rhie A."/>
            <person name="Koren S."/>
            <person name="Phillippy A."/>
            <person name="Lewin H."/>
            <person name="Damas J."/>
            <person name="Howe K."/>
            <person name="Mountcastle J."/>
            <person name="Jarvis E.D."/>
        </authorList>
    </citation>
    <scope>NUCLEOTIDE SEQUENCE [LARGE SCALE GENOMIC DNA]</scope>
</reference>
<dbReference type="InterPro" id="IPR018048">
    <property type="entry name" value="Chemokine_CXC_CS"/>
</dbReference>
<dbReference type="GO" id="GO:0006955">
    <property type="term" value="P:immune response"/>
    <property type="evidence" value="ECO:0007669"/>
    <property type="project" value="InterPro"/>
</dbReference>
<dbReference type="FunFam" id="2.40.50.40:FF:000004">
    <property type="entry name" value="C-X-C motif chemokine"/>
    <property type="match status" value="1"/>
</dbReference>
<keyword evidence="7" id="KW-0812">Transmembrane</keyword>
<dbReference type="Proteomes" id="UP000585614">
    <property type="component" value="Unassembled WGS sequence"/>
</dbReference>
<keyword evidence="5" id="KW-1015">Disulfide bond</keyword>
<dbReference type="InterPro" id="IPR001811">
    <property type="entry name" value="Chemokine_IL8-like_dom"/>
</dbReference>
<dbReference type="Ensembl" id="ENSRFET00010032658.1">
    <property type="protein sequence ID" value="ENSRFEP00010030107.1"/>
    <property type="gene ID" value="ENSRFEG00010019932.1"/>
</dbReference>
<evidence type="ECO:0000256" key="6">
    <source>
        <dbReference type="RuleBase" id="RU361149"/>
    </source>
</evidence>
<dbReference type="GO" id="GO:0008009">
    <property type="term" value="F:chemokine activity"/>
    <property type="evidence" value="ECO:0007669"/>
    <property type="project" value="InterPro"/>
</dbReference>
<sequence length="121" mass="13289">MSLRASSTSSYTSPLHVLQMLLPLSLLLTMLVLSTIGKISILAESVDHERYAELRCLCIHTISGIHPSKIQNLEVIRAGPHCPKVQVIATLKNGKELCLNPEASRIKKIIQKFLEGDESAS</sequence>
<keyword evidence="6" id="KW-0145">Chemotaxis</keyword>
<feature type="transmembrane region" description="Helical" evidence="7">
    <location>
        <begin position="20"/>
        <end position="41"/>
    </location>
</feature>
<dbReference type="Gene3D" id="2.40.50.40">
    <property type="match status" value="1"/>
</dbReference>
<dbReference type="AlphaFoldDB" id="A0A671G5M1"/>
<keyword evidence="4 6" id="KW-0964">Secreted</keyword>
<reference evidence="10 11" key="2">
    <citation type="journal article" date="2018" name="Annu Rev Anim Biosci">
        <title>Bat Biology, Genomes, and the Bat1K Project: To Generate Chromosome-Level Genomes for All Living Bat Species.</title>
        <authorList>
            <person name="Teeling E.C."/>
            <person name="Vernes S.C."/>
            <person name="Davalos L.M."/>
            <person name="Ray D.A."/>
            <person name="Gilbert M.T.P."/>
            <person name="Myers E."/>
        </authorList>
    </citation>
    <scope>NUCLEOTIDE SEQUENCE</scope>
</reference>
<gene>
    <name evidence="10" type="primary">PPBP</name>
    <name evidence="9" type="ORF">mRhiFer1_013376</name>
</gene>
<evidence type="ECO:0000313" key="11">
    <source>
        <dbReference type="Proteomes" id="UP000472240"/>
    </source>
</evidence>
<dbReference type="GO" id="GO:0006952">
    <property type="term" value="P:defense response"/>
    <property type="evidence" value="ECO:0007669"/>
    <property type="project" value="InterPro"/>
</dbReference>
<dbReference type="InterPro" id="IPR001089">
    <property type="entry name" value="Chemokine_CXC"/>
</dbReference>
<dbReference type="InterPro" id="IPR039809">
    <property type="entry name" value="Chemokine_b/g/d"/>
</dbReference>
<dbReference type="GO" id="GO:0005615">
    <property type="term" value="C:extracellular space"/>
    <property type="evidence" value="ECO:0007669"/>
    <property type="project" value="UniProtKB-UniRule"/>
</dbReference>
<dbReference type="PRINTS" id="PR00437">
    <property type="entry name" value="SMALLCYTKCXC"/>
</dbReference>
<dbReference type="Pfam" id="PF00048">
    <property type="entry name" value="IL8"/>
    <property type="match status" value="1"/>
</dbReference>
<evidence type="ECO:0000256" key="2">
    <source>
        <dbReference type="ARBA" id="ARBA00010665"/>
    </source>
</evidence>
<dbReference type="GO" id="GO:0042119">
    <property type="term" value="P:neutrophil activation"/>
    <property type="evidence" value="ECO:0007669"/>
    <property type="project" value="UniProtKB-ARBA"/>
</dbReference>
<evidence type="ECO:0000256" key="4">
    <source>
        <dbReference type="ARBA" id="ARBA00022525"/>
    </source>
</evidence>
<dbReference type="PANTHER" id="PTHR12015">
    <property type="entry name" value="SMALL INDUCIBLE CYTOKINE A"/>
    <property type="match status" value="1"/>
</dbReference>
<keyword evidence="7" id="KW-0472">Membrane</keyword>
<reference evidence="10" key="5">
    <citation type="submission" date="2025-05" db="UniProtKB">
        <authorList>
            <consortium name="Ensembl"/>
        </authorList>
    </citation>
    <scope>IDENTIFICATION</scope>
</reference>
<keyword evidence="11" id="KW-1185">Reference proteome</keyword>
<evidence type="ECO:0000256" key="3">
    <source>
        <dbReference type="ARBA" id="ARBA00022514"/>
    </source>
</evidence>
<comment type="similarity">
    <text evidence="2 6">Belongs to the intercrine alpha (chemokine CxC) family.</text>
</comment>
<feature type="domain" description="Chemokine interleukin-8-like" evidence="8">
    <location>
        <begin position="53"/>
        <end position="113"/>
    </location>
</feature>
<dbReference type="PROSITE" id="PS00471">
    <property type="entry name" value="SMALL_CYTOKINES_CXC"/>
    <property type="match status" value="1"/>
</dbReference>
<evidence type="ECO:0000313" key="10">
    <source>
        <dbReference type="Ensembl" id="ENSRFEP00010030107.1"/>
    </source>
</evidence>
<protein>
    <recommendedName>
        <fullName evidence="6">C-X-C motif chemokine</fullName>
    </recommendedName>
</protein>
<evidence type="ECO:0000259" key="8">
    <source>
        <dbReference type="SMART" id="SM00199"/>
    </source>
</evidence>
<dbReference type="InterPro" id="IPR033899">
    <property type="entry name" value="CXC_Chemokine_domain"/>
</dbReference>
<dbReference type="Proteomes" id="UP000472240">
    <property type="component" value="Chromosome 5"/>
</dbReference>
<name>A0A671G5M1_RHIFE</name>
<dbReference type="CDD" id="cd00273">
    <property type="entry name" value="Chemokine_CXC"/>
    <property type="match status" value="1"/>
</dbReference>
<dbReference type="GO" id="GO:0030593">
    <property type="term" value="P:neutrophil chemotaxis"/>
    <property type="evidence" value="ECO:0007669"/>
    <property type="project" value="UniProtKB-ARBA"/>
</dbReference>
<keyword evidence="3 6" id="KW-0202">Cytokine</keyword>
<dbReference type="OMA" id="FVELYCM"/>
<evidence type="ECO:0000313" key="9">
    <source>
        <dbReference type="EMBL" id="KAF6372325.1"/>
    </source>
</evidence>
<dbReference type="PRINTS" id="PR00436">
    <property type="entry name" value="INTERLEUKIN8"/>
</dbReference>
<evidence type="ECO:0000256" key="1">
    <source>
        <dbReference type="ARBA" id="ARBA00004613"/>
    </source>
</evidence>
<evidence type="ECO:0000313" key="12">
    <source>
        <dbReference type="Proteomes" id="UP000585614"/>
    </source>
</evidence>